<keyword evidence="5 7" id="KW-0234">DNA repair</keyword>
<dbReference type="VEuPathDB" id="FungiDB:PV09_07833"/>
<feature type="region of interest" description="Disordered" evidence="8">
    <location>
        <begin position="284"/>
        <end position="315"/>
    </location>
</feature>
<feature type="domain" description="Nse4/EID protein Nse3/MAGE-binding" evidence="10">
    <location>
        <begin position="169"/>
        <end position="231"/>
    </location>
</feature>
<comment type="subcellular location">
    <subcellularLocation>
        <location evidence="1 7">Nucleus</location>
    </subcellularLocation>
</comment>
<evidence type="ECO:0000256" key="8">
    <source>
        <dbReference type="SAM" id="MobiDB-lite"/>
    </source>
</evidence>
<dbReference type="STRING" id="253628.A0A0D2AND7"/>
<gene>
    <name evidence="11" type="ORF">PV09_07833</name>
</gene>
<dbReference type="Proteomes" id="UP000053259">
    <property type="component" value="Unassembled WGS sequence"/>
</dbReference>
<comment type="function">
    <text evidence="7">Component of the SMC5-SMC6 complex, that promotes sister chromatid alignment after DNA damage and facilitates double-stranded DNA breaks (DSBs) repair via homologous recombination between sister chromatids.</text>
</comment>
<evidence type="ECO:0000313" key="11">
    <source>
        <dbReference type="EMBL" id="KIW00639.1"/>
    </source>
</evidence>
<dbReference type="InterPro" id="IPR027786">
    <property type="entry name" value="Nse4/EID"/>
</dbReference>
<keyword evidence="4 7" id="KW-0233">DNA recombination</keyword>
<dbReference type="OrthoDB" id="361242at2759"/>
<feature type="compositionally biased region" description="Acidic residues" evidence="8">
    <location>
        <begin position="236"/>
        <end position="245"/>
    </location>
</feature>
<dbReference type="GO" id="GO:0006281">
    <property type="term" value="P:DNA repair"/>
    <property type="evidence" value="ECO:0007669"/>
    <property type="project" value="UniProtKB-UniRule"/>
</dbReference>
<reference evidence="11 12" key="1">
    <citation type="submission" date="2015-01" db="EMBL/GenBank/DDBJ databases">
        <title>The Genome Sequence of Ochroconis gallopava CBS43764.</title>
        <authorList>
            <consortium name="The Broad Institute Genomics Platform"/>
            <person name="Cuomo C."/>
            <person name="de Hoog S."/>
            <person name="Gorbushina A."/>
            <person name="Stielow B."/>
            <person name="Teixiera M."/>
            <person name="Abouelleil A."/>
            <person name="Chapman S.B."/>
            <person name="Priest M."/>
            <person name="Young S.K."/>
            <person name="Wortman J."/>
            <person name="Nusbaum C."/>
            <person name="Birren B."/>
        </authorList>
    </citation>
    <scope>NUCLEOTIDE SEQUENCE [LARGE SCALE GENOMIC DNA]</scope>
    <source>
        <strain evidence="11 12">CBS 43764</strain>
    </source>
</reference>
<feature type="compositionally biased region" description="Polar residues" evidence="8">
    <location>
        <begin position="28"/>
        <end position="41"/>
    </location>
</feature>
<dbReference type="PANTHER" id="PTHR16140:SF0">
    <property type="entry name" value="NON-STRUCTURAL MAINTENANCE OF CHROMOSOMES ELEMENT 4"/>
    <property type="match status" value="1"/>
</dbReference>
<feature type="compositionally biased region" description="Polar residues" evidence="8">
    <location>
        <begin position="7"/>
        <end position="18"/>
    </location>
</feature>
<evidence type="ECO:0000256" key="2">
    <source>
        <dbReference type="ARBA" id="ARBA00008997"/>
    </source>
</evidence>
<keyword evidence="6 7" id="KW-0539">Nucleus</keyword>
<evidence type="ECO:0000256" key="6">
    <source>
        <dbReference type="ARBA" id="ARBA00023242"/>
    </source>
</evidence>
<keyword evidence="12" id="KW-1185">Reference proteome</keyword>
<feature type="region of interest" description="Disordered" evidence="8">
    <location>
        <begin position="219"/>
        <end position="245"/>
    </location>
</feature>
<feature type="compositionally biased region" description="Polar residues" evidence="8">
    <location>
        <begin position="49"/>
        <end position="72"/>
    </location>
</feature>
<evidence type="ECO:0000259" key="10">
    <source>
        <dbReference type="Pfam" id="PF15412"/>
    </source>
</evidence>
<dbReference type="InterPro" id="IPR029225">
    <property type="entry name" value="Nse4_Nse3-bd"/>
</dbReference>
<dbReference type="Pfam" id="PF08743">
    <property type="entry name" value="Nse4_C"/>
    <property type="match status" value="1"/>
</dbReference>
<evidence type="ECO:0000259" key="9">
    <source>
        <dbReference type="Pfam" id="PF08743"/>
    </source>
</evidence>
<evidence type="ECO:0000256" key="1">
    <source>
        <dbReference type="ARBA" id="ARBA00004123"/>
    </source>
</evidence>
<protein>
    <recommendedName>
        <fullName evidence="7">Non-structural maintenance of chromosomes element 4</fullName>
    </recommendedName>
</protein>
<feature type="domain" description="Non-structural maintenance of chromosome element 4 C-terminal" evidence="9">
    <location>
        <begin position="367"/>
        <end position="455"/>
    </location>
</feature>
<dbReference type="GO" id="GO:0005634">
    <property type="term" value="C:nucleus"/>
    <property type="evidence" value="ECO:0007669"/>
    <property type="project" value="UniProtKB-SubCell"/>
</dbReference>
<feature type="compositionally biased region" description="Basic and acidic residues" evidence="8">
    <location>
        <begin position="290"/>
        <end position="313"/>
    </location>
</feature>
<dbReference type="GO" id="GO:0006310">
    <property type="term" value="P:DNA recombination"/>
    <property type="evidence" value="ECO:0007669"/>
    <property type="project" value="UniProtKB-UniRule"/>
</dbReference>
<evidence type="ECO:0000313" key="12">
    <source>
        <dbReference type="Proteomes" id="UP000053259"/>
    </source>
</evidence>
<evidence type="ECO:0000256" key="3">
    <source>
        <dbReference type="ARBA" id="ARBA00022763"/>
    </source>
</evidence>
<dbReference type="GO" id="GO:0030915">
    <property type="term" value="C:Smc5-Smc6 complex"/>
    <property type="evidence" value="ECO:0007669"/>
    <property type="project" value="UniProtKB-UniRule"/>
</dbReference>
<accession>A0A0D2AND7</accession>
<evidence type="ECO:0000256" key="4">
    <source>
        <dbReference type="ARBA" id="ARBA00023172"/>
    </source>
</evidence>
<feature type="region of interest" description="Disordered" evidence="8">
    <location>
        <begin position="1"/>
        <end position="122"/>
    </location>
</feature>
<dbReference type="EMBL" id="KN847561">
    <property type="protein sequence ID" value="KIW00639.1"/>
    <property type="molecule type" value="Genomic_DNA"/>
</dbReference>
<evidence type="ECO:0000256" key="5">
    <source>
        <dbReference type="ARBA" id="ARBA00023204"/>
    </source>
</evidence>
<dbReference type="GeneID" id="27315806"/>
<dbReference type="InParanoid" id="A0A0D2AND7"/>
<proteinExistence type="inferred from homology"/>
<organism evidence="11 12">
    <name type="scientific">Verruconis gallopava</name>
    <dbReference type="NCBI Taxonomy" id="253628"/>
    <lineage>
        <taxon>Eukaryota</taxon>
        <taxon>Fungi</taxon>
        <taxon>Dikarya</taxon>
        <taxon>Ascomycota</taxon>
        <taxon>Pezizomycotina</taxon>
        <taxon>Dothideomycetes</taxon>
        <taxon>Pleosporomycetidae</taxon>
        <taxon>Venturiales</taxon>
        <taxon>Sympoventuriaceae</taxon>
        <taxon>Verruconis</taxon>
    </lineage>
</organism>
<dbReference type="InterPro" id="IPR014854">
    <property type="entry name" value="Nse4_C"/>
</dbReference>
<sequence length="472" mass="53828">MARLNARLSTPSQSLSRDQTPEMASELESASPSQTPGASFSSDKENHWTNRAASGSKRTLLDSRTSIPQTSTNKKRRLGEQRRNVNTQQSTAAPTMFRDDEDDDKRYYDPEQNPEERRRVRQGLRNNARELYDRADEFLNTDGTEIVSLIDRQNLLMNNVKQTADATMDSRFLLNASEITLKKSRRLAFGNNAIGIDIDEFVSKCMTFMRYGRALCSDEDEPATTQARRHRRNAADDEDDDAADGDALDWHVLGERACISTNRRPTVPNFLLGPLSIEKRVRATQRRATQRRDQSTVVSRPEELKEADLEKNESSNLTSQCQRIRILLQQISDDGTARVEAEGSEDMDEEEARALFSRNNLAMNWEVPLLKFAINPHSFAQTIENLFYISFLVKDGFVRVGVDEDTGFPTIRPVEKKTEEQIRNKGAMRHQAILSLDYESWLTFKAALRVDTPLIPNREEESVQVRGRGWYA</sequence>
<dbReference type="RefSeq" id="XP_016210508.1">
    <property type="nucleotide sequence ID" value="XM_016361648.1"/>
</dbReference>
<dbReference type="AlphaFoldDB" id="A0A0D2AND7"/>
<keyword evidence="3 7" id="KW-0227">DNA damage</keyword>
<dbReference type="Pfam" id="PF15412">
    <property type="entry name" value="Nse4-Nse3_bdg"/>
    <property type="match status" value="1"/>
</dbReference>
<comment type="similarity">
    <text evidence="2 7">Belongs to the NSE4 family.</text>
</comment>
<comment type="subunit">
    <text evidence="7">Component of the SMC5-SMC6 complex.</text>
</comment>
<feature type="compositionally biased region" description="Basic and acidic residues" evidence="8">
    <location>
        <begin position="104"/>
        <end position="118"/>
    </location>
</feature>
<feature type="compositionally biased region" description="Polar residues" evidence="8">
    <location>
        <begin position="84"/>
        <end position="93"/>
    </location>
</feature>
<dbReference type="PANTHER" id="PTHR16140">
    <property type="entry name" value="NON-STRUCTURAL MAINTENANCE OF CHROMOSOMES ELEMENT 4"/>
    <property type="match status" value="1"/>
</dbReference>
<evidence type="ECO:0000256" key="7">
    <source>
        <dbReference type="RuleBase" id="RU365071"/>
    </source>
</evidence>
<name>A0A0D2AND7_9PEZI</name>